<name>A0A3N4Q954_9BACT</name>
<comment type="caution">
    <text evidence="1">The sequence shown here is derived from an EMBL/GenBank/DDBJ whole genome shotgun (WGS) entry which is preliminary data.</text>
</comment>
<dbReference type="Pfam" id="PF20325">
    <property type="entry name" value="DUF6620"/>
    <property type="match status" value="1"/>
</dbReference>
<dbReference type="EMBL" id="RPDH01000002">
    <property type="protein sequence ID" value="RPE08254.1"/>
    <property type="molecule type" value="Genomic_DNA"/>
</dbReference>
<dbReference type="Proteomes" id="UP000278351">
    <property type="component" value="Unassembled WGS sequence"/>
</dbReference>
<evidence type="ECO:0000313" key="2">
    <source>
        <dbReference type="Proteomes" id="UP000278351"/>
    </source>
</evidence>
<organism evidence="1 2">
    <name type="scientific">Chitinophaga lutea</name>
    <dbReference type="NCBI Taxonomy" id="2488634"/>
    <lineage>
        <taxon>Bacteria</taxon>
        <taxon>Pseudomonadati</taxon>
        <taxon>Bacteroidota</taxon>
        <taxon>Chitinophagia</taxon>
        <taxon>Chitinophagales</taxon>
        <taxon>Chitinophagaceae</taxon>
        <taxon>Chitinophaga</taxon>
    </lineage>
</organism>
<gene>
    <name evidence="1" type="ORF">EGT74_14415</name>
</gene>
<evidence type="ECO:0000313" key="1">
    <source>
        <dbReference type="EMBL" id="RPE08254.1"/>
    </source>
</evidence>
<dbReference type="RefSeq" id="WP_123847254.1">
    <property type="nucleotide sequence ID" value="NZ_RPDH01000002.1"/>
</dbReference>
<protein>
    <submittedName>
        <fullName evidence="1">Uncharacterized protein</fullName>
    </submittedName>
</protein>
<reference evidence="1 2" key="1">
    <citation type="submission" date="2018-11" db="EMBL/GenBank/DDBJ databases">
        <title>Chitinophaga lutea sp.nov., isolate from arsenic contaminated soil.</title>
        <authorList>
            <person name="Zong Y."/>
        </authorList>
    </citation>
    <scope>NUCLEOTIDE SEQUENCE [LARGE SCALE GENOMIC DNA]</scope>
    <source>
        <strain evidence="1 2">ZY74</strain>
    </source>
</reference>
<proteinExistence type="predicted"/>
<sequence length="187" mass="21367">MELINGVSFEEYAAACGNLAQGMPESEVCRVLGIEKPVWDETLDKWNDRLGDIIAADMNMATKYGELFANPKAGRFAGVESPAADIEELLKAVPDFDAYQKIFWHQSVAAKYGIDPISVLEEYGLDIGKWGTLNMHYIAVQNQLLDHTHPDYERQFRYLTDTMQKHEQHFEAYYKDHKVDLADDINF</sequence>
<accession>A0A3N4Q954</accession>
<dbReference type="OrthoDB" id="8662267at2"/>
<keyword evidence="2" id="KW-1185">Reference proteome</keyword>
<dbReference type="InterPro" id="IPR046728">
    <property type="entry name" value="DUF6620"/>
</dbReference>
<dbReference type="AlphaFoldDB" id="A0A3N4Q954"/>